<feature type="compositionally biased region" description="Polar residues" evidence="1">
    <location>
        <begin position="1371"/>
        <end position="1380"/>
    </location>
</feature>
<feature type="domain" description="DUF11" evidence="3">
    <location>
        <begin position="2066"/>
        <end position="2192"/>
    </location>
</feature>
<dbReference type="OrthoDB" id="1757427at2"/>
<dbReference type="InterPro" id="IPR013783">
    <property type="entry name" value="Ig-like_fold"/>
</dbReference>
<feature type="compositionally biased region" description="Low complexity" evidence="1">
    <location>
        <begin position="3348"/>
        <end position="3359"/>
    </location>
</feature>
<keyword evidence="2" id="KW-0732">Signal</keyword>
<dbReference type="RefSeq" id="WP_013404840.1">
    <property type="nucleotide sequence ID" value="NC_014654.1"/>
</dbReference>
<name>E4RNQ6_HALHG</name>
<evidence type="ECO:0000313" key="5">
    <source>
        <dbReference type="EMBL" id="ADQ13734.1"/>
    </source>
</evidence>
<feature type="chain" id="PRO_5003187956" evidence="2">
    <location>
        <begin position="28"/>
        <end position="3769"/>
    </location>
</feature>
<dbReference type="InterPro" id="IPR051172">
    <property type="entry name" value="Chlamydia_OmcB"/>
</dbReference>
<dbReference type="NCBIfam" id="NF033510">
    <property type="entry name" value="Ca_tandemer"/>
    <property type="match status" value="8"/>
</dbReference>
<dbReference type="InterPro" id="IPR008966">
    <property type="entry name" value="Adhesion_dom_sf"/>
</dbReference>
<dbReference type="SUPFAM" id="SSF49401">
    <property type="entry name" value="Bacterial adhesins"/>
    <property type="match status" value="3"/>
</dbReference>
<dbReference type="Gene3D" id="2.60.40.740">
    <property type="match status" value="7"/>
</dbReference>
<feature type="region of interest" description="Disordered" evidence="1">
    <location>
        <begin position="1961"/>
        <end position="1996"/>
    </location>
</feature>
<reference evidence="5 6" key="1">
    <citation type="submission" date="2010-11" db="EMBL/GenBank/DDBJ databases">
        <title>Complete sequence of Halanaerobium sp. sapolanicus.</title>
        <authorList>
            <consortium name="US DOE Joint Genome Institute"/>
            <person name="Lucas S."/>
            <person name="Copeland A."/>
            <person name="Lapidus A."/>
            <person name="Cheng J.-F."/>
            <person name="Bruce D."/>
            <person name="Goodwin L."/>
            <person name="Pitluck S."/>
            <person name="Davenport K."/>
            <person name="Detter J.C."/>
            <person name="Han C."/>
            <person name="Tapia R."/>
            <person name="Land M."/>
            <person name="Hauser L."/>
            <person name="Jeffries C."/>
            <person name="Kyrpides N."/>
            <person name="Ivanova N."/>
            <person name="Mikhailova N."/>
            <person name="Begemann M.B."/>
            <person name="Mormile M.R."/>
            <person name="Wall J.D."/>
            <person name="Elias D.A."/>
            <person name="Woyke T."/>
        </authorList>
    </citation>
    <scope>NUCLEOTIDE SEQUENCE [LARGE SCALE GENOMIC DNA]</scope>
    <source>
        <strain evidence="6">sapolanicus</strain>
    </source>
</reference>
<sequence>MKINSKNILTILIVLVMIFTLNSAVMAQNGGVTIEQTIPDEIYPNDDLGQEYVISITNDSGEEIDNLEVVLDIADGFIFDEDKINSITIEGNTVSDYTVSEDTNKYTISFEENDIDDIPLADGSSLEIDYKLSTADDLNDQEKDLEITFKYEDEDNERQEVTDTENLNDRILFGELDIDLSLNPQPMHRGGEFTVTATITNEGEGKLFNTTLTPNQSSGFSEPLFDDGDGDNYNEENWPEYLIPELEANDTYTFIKYTYTVVDKENFETLELKAENPATEVSDVTESANFRFNPRKPFIEIDPQTDPATIDFDTSEEIDIEITNTNVGDGPARDFKINTNIPASYDVIELSEGWSYADGVFTYDAENFPPGENDEGYSETLSFKLQTDDPLNQSAGTITLQAEYTDDEDNPFSRPFETFDYNVTGIPTLNIESTASTTADHGDTDRMYLGENISYEYTLSLTEIDRFADDEDIVVELTEFDDDRLTISEDTPDPDAGTFNKDNKTWTLSKDDFLDNGEVQNLSIKMDFEITEDINNAKSIVTTTANASGKLELTVDEEDLISINDTTSDSFYLQSRYEEVKLGEQTKEIDNLPDEGSFDYTRTDDKHRVEYIVSYSFEENSAGTWTGSIITDDMDNDQIYNDDDGFIQYSTDGGSTWEDVPTVNIISTEGDLQFELDFLADDDNFDDDDVAGETVHFRYKLEVTQAGDIDSWTTLNLNGVNGSTEFYQVVRVPVSGASANVSVEVQKDASRANDIDRGELVDLVINVTKNPWLIDNLIVEVDPGGYTYIDYSDINDLYIEVTGFKEHDPEISYEDGIFTFNFTGAGKFKDEDLGTIKLNNIAKDCSDNFKASADISYKHGLHRDAVEDDFKIDEPIEKTSNSSEPTIKRKSDLIIRAVNPVIVDEKQVTWEINVTNTDIGTARNVEFIGTFGEVFAYESSKIEGVEAELSNSNDEYTWDLDEIESGTTKTIEITADITDADSRDDFLEEAFDSTVKWYTAEVNGQKEECGENDKGFFPRFVEPSQDTDMTVRNNLELPSELNICDEGRLEIIIKNRGEVTNYNVEVIQDFLDTGISYDSDKDIEVDGTSINSNGDPEIINDESKLIFDEELISELNEMSPGEEVKISFGIKTGTNFNDNNIVQPTVNWNPPSYYDQDDQEKSRGGREYAIPRIRPEINLELKGRNESIDETEFVDNPAAFAGEDKVLWRFEIENVGDGEAKNVRLNSSDFGNDVELYNDEELSSNGITNENGYWEIENIAANDTKTYYLAYVVPSDSNDTVEFNANVTWGCEDDDNRLNSPGDPDDYNILTTVPAIDIDHSVEELTRKDGTVRITLENTGAPIYNLEINYNLDERYQLKKIAEYESELNNEDTSSANTWTDIEGTDDEPSTGTDDDSFVQGGSADDLTWNWDGPIPAGTHKITFELVDSGENKVDLDAAKLESKVTAEVYDINEESIISNEDILNITPEIVNLTATMTPEQQVISDINLDENVEWDITVENEGNAPAENVKIELDLGDGFKSTDSDINYSFENDNEPIEFDDNDFKIENGKLIWENLDFGDSDQIDINVTTKMNATGDHSAQLNAEEISPHTGATEDSIEEQSAYAAAFLLEKEITDEPESSYYTPGEKVEYTLTMNFIGEVEYESFTLEDILPDGLEYIDDSQNKPGDWTFEQDDKSLSWDINELDISDSENERSINYQAIIVKDGDVSKGSNVENTAKAEFNIEYGDGIKKAYDSDEFDSLKASEEFRFQEPKLTIVRSAENENTNIVAGTVINHTITVSNEDGDQYSPAYETKIIETIPEGFRDKAENIKETVAIEKNNESLEEDTDFDVSYDSDSGELTITFEDTDKGTLEPGEEFIITFNSEANNAENIESGTEYTFSAEIQEYYSLESNTEDVEDYPDEVVKAEITFNATSSVFEATADKENVAPGDLVTFTLEFEVPANTTINEFALSGELPEGLEYEGNVSGPGTPEDNENDNDLGQWDVNTSGDPEADGQDIIFDANEASITNDTDEPYEYEITFDARVLNISSIQKSTDLNANFTYEYNENQIEDSVELSVIEPELEVNKSFEEDSYEAGDTVDYTITINHTGASTADAYDVVIEDVIPEGMSYVENSMTDDYDDLNITVSTENDDEKLIWEIEEIGKDSYGTGNEIELTYQVTIDDSVEPAEVLTNEVELTWTSQPGDDNTEQRTGIEDDELNDYIQTTETDLTINDAIDISKEITSTGTEYAIGDTVGYRVTIDLIKGTIQEGLKVTDLVPEGLKSDGFTLKDGNGDNLEISNYLSDDDITDNELVFNEIVNSADNGIAGDEIQIEFDAVVENIEANQNNDEIGIASKLIYTDGQEIENTITSEDQATIRIIEPDLEVSKDFGDGSYEAGDTVEYTITINHTDDSTADAYDVVIEDVIPEGMSYVENSMTDDYDDLNITVSTENDDEKLIWEIEEIGKDSYGTGNEIELTYQVTIDDSVEPAEVLTNEVELTWTSQPGDDNTEQRTGIEDDELNDYIQTTETDLTINDAIDISKEITSTGTEYAIGDTVSYRVTIDLIKGTIQEGLKVTDLVPEGLKSDGFTLKDGNGDNLEISNYLSDDDITDNELVFNEIVNSADNGIAGDEIQIEFDAVVENIEANQNNDEIGIASKLIYTDGQEIENTITSEDQATIRIIEPDLEVSKDFEAGSYEAGDTVEYTITINHTDDSTADAYDVVVKDVIPEGMSYVDESMTTSVGDSNIITSTEVDDQTLNWNIEEFGQDDGPVELTYQVTIDADVRGSIELENQFVVNWDSQSGNVDEQREYSESSSVILTTIPDLTVNDKLTNNNTPTISGTTNPEQEGSTVTITVDGEEYTGTVESDGTWSIEVTDELDDGDYTVDAEITDEAGNKTEAEGDLTIDTEAPSLTVEDKVTNNTTPTITGTTDEPEGSTVTITVDGEEYTGTVESDGTWSIEVTDELDDGDYTVDAEITDEAGNKTEAEGDLTIDTEAPSLTVEDKVTNNTTPTITGTTDEPEGSTVTITVDGEEYTGTVESDGTWSIEVTDELDDGDYTVDAEITDEAGNKTEAEGDLTIDTEAPSLTVEDKVTNNTTPTITGTTDEPEGSTVDVVITDEEGDEVFSGEATVDEDGNWSVDVSDEDELAEGDYTVEAEITDEAGNTTKTEGSLEIDTTPPGLTVDDKVTNNTTPTITGRTDEPDGSEVTVRVNGKEYTAIVEDGGWSVEIPEGNELAEGNYTVNAEITDEAGNTTTSTGNLRVDTTPPELTVNDKITNNTTPTITGTSDEIGGTVTITVDGKEYTGTVESDGTWSIDIDDELEEGIYEVFAEITDKAGNTTNAEGRLEIDTTPPDLTVEDKVTNNTTPTITGTTDEPEGSTVDVVITDEDDNVIFEGEAVVEEDGSWSIDTSQEGDWSEGDDEFPEGNYKVEVEITDEAGNTTKETGELEIDLTDPEIEVEDKLTNNNTPTISGTTDEPAGSTVDVIITDENGNTVFEGETTVDEDGNWSIEVDEPLDVGKYVVKVEITDPAGNTASDTAELEVYPTNIRVRKTAAEKQVSIGDFISYKIEIINETDFDLESFTLYDKLPTGFKFVEDSAVMFAGNGSEIDLVTKGENLINWDDLELAAGKSLELRYTLVVGSGVVSDSYYVNEAYAQFKDKLISNVAEASVLVIDDPLFNTSTIIGKVYLDQNEDGIQNEGEKGLGGVKIISTTGQVVETDEYGRFHFIIEPGKTIQAAQTVVLKLDKSSLPQGAKILSKNPVILKISEGLMEKVDFRIKQTE</sequence>
<feature type="domain" description="DUF11" evidence="3">
    <location>
        <begin position="1615"/>
        <end position="1720"/>
    </location>
</feature>
<dbReference type="STRING" id="656519.Halsa_0255"/>
<keyword evidence="6" id="KW-1185">Reference proteome</keyword>
<feature type="domain" description="DUF11" evidence="3">
    <location>
        <begin position="2669"/>
        <end position="2782"/>
    </location>
</feature>
<evidence type="ECO:0000259" key="3">
    <source>
        <dbReference type="Pfam" id="PF01345"/>
    </source>
</evidence>
<feature type="compositionally biased region" description="Acidic residues" evidence="1">
    <location>
        <begin position="1383"/>
        <end position="1397"/>
    </location>
</feature>
<dbReference type="eggNOG" id="COG2373">
    <property type="taxonomic scope" value="Bacteria"/>
</dbReference>
<reference evidence="5 6" key="2">
    <citation type="journal article" date="2011" name="J. Bacteriol.">
        <title>Complete Genome Sequence of the Haloalkaliphilic, Hydrogen Producing Halanaerobium hydrogenoformans.</title>
        <authorList>
            <person name="Brown S.D."/>
            <person name="Begemann M.B."/>
            <person name="Mormile M.R."/>
            <person name="Wall J.D."/>
            <person name="Han C.S."/>
            <person name="Goodwin L.A."/>
            <person name="Pitluck S."/>
            <person name="Land M.L."/>
            <person name="Hauser L.J."/>
            <person name="Elias D.A."/>
        </authorList>
    </citation>
    <scope>NUCLEOTIDE SEQUENCE [LARGE SCALE GENOMIC DNA]</scope>
    <source>
        <strain evidence="6">sapolanicus</strain>
    </source>
</reference>
<evidence type="ECO:0000313" key="6">
    <source>
        <dbReference type="Proteomes" id="UP000007434"/>
    </source>
</evidence>
<feature type="domain" description="Bacterial Ig-like" evidence="4">
    <location>
        <begin position="2988"/>
        <end position="3067"/>
    </location>
</feature>
<dbReference type="InterPro" id="IPR044016">
    <property type="entry name" value="Big_13"/>
</dbReference>
<proteinExistence type="predicted"/>
<dbReference type="PANTHER" id="PTHR34819">
    <property type="entry name" value="LARGE CYSTEINE-RICH PERIPLASMIC PROTEIN OMCB"/>
    <property type="match status" value="1"/>
</dbReference>
<gene>
    <name evidence="5" type="ordered locus">Halsa_0255</name>
</gene>
<dbReference type="Pfam" id="PF19077">
    <property type="entry name" value="Big_13"/>
    <property type="match status" value="8"/>
</dbReference>
<feature type="region of interest" description="Disordered" evidence="1">
    <location>
        <begin position="2816"/>
        <end position="2835"/>
    </location>
</feature>
<dbReference type="Gene3D" id="2.60.40.10">
    <property type="entry name" value="Immunoglobulins"/>
    <property type="match status" value="9"/>
</dbReference>
<dbReference type="PANTHER" id="PTHR34819:SF3">
    <property type="entry name" value="CELL SURFACE PROTEIN"/>
    <property type="match status" value="1"/>
</dbReference>
<dbReference type="InterPro" id="IPR001434">
    <property type="entry name" value="OmcB-like_DUF11"/>
</dbReference>
<feature type="region of interest" description="Disordered" evidence="1">
    <location>
        <begin position="3345"/>
        <end position="3364"/>
    </location>
</feature>
<feature type="domain" description="Bacterial Ig-like" evidence="4">
    <location>
        <begin position="2813"/>
        <end position="2893"/>
    </location>
</feature>
<feature type="signal peptide" evidence="2">
    <location>
        <begin position="1"/>
        <end position="27"/>
    </location>
</feature>
<dbReference type="Proteomes" id="UP000007434">
    <property type="component" value="Chromosome"/>
</dbReference>
<dbReference type="KEGG" id="has:Halsa_0255"/>
<accession>E4RNQ6</accession>
<evidence type="ECO:0000259" key="4">
    <source>
        <dbReference type="Pfam" id="PF19077"/>
    </source>
</evidence>
<evidence type="ECO:0000256" key="2">
    <source>
        <dbReference type="SAM" id="SignalP"/>
    </source>
</evidence>
<dbReference type="InterPro" id="IPR026466">
    <property type="entry name" value="Fim_isopep_form_D2_dom"/>
</dbReference>
<feature type="domain" description="Bacterial Ig-like" evidence="4">
    <location>
        <begin position="3258"/>
        <end position="3336"/>
    </location>
</feature>
<feature type="domain" description="Bacterial Ig-like" evidence="4">
    <location>
        <begin position="3075"/>
        <end position="3162"/>
    </location>
</feature>
<dbReference type="EMBL" id="CP002304">
    <property type="protein sequence ID" value="ADQ13734.1"/>
    <property type="molecule type" value="Genomic_DNA"/>
</dbReference>
<dbReference type="eggNOG" id="COG1361">
    <property type="taxonomic scope" value="Bacteria"/>
</dbReference>
<organism evidence="5 6">
    <name type="scientific">Halanaerobium hydrogeniformans</name>
    <name type="common">Halanaerobium sp. (strain sapolanicus)</name>
    <dbReference type="NCBI Taxonomy" id="656519"/>
    <lineage>
        <taxon>Bacteria</taxon>
        <taxon>Bacillati</taxon>
        <taxon>Bacillota</taxon>
        <taxon>Clostridia</taxon>
        <taxon>Halanaerobiales</taxon>
        <taxon>Halanaerobiaceae</taxon>
        <taxon>Halanaerobium</taxon>
    </lineage>
</organism>
<dbReference type="InterPro" id="IPR047589">
    <property type="entry name" value="DUF11_rpt"/>
</dbReference>
<dbReference type="NCBIfam" id="TIGR01451">
    <property type="entry name" value="B_ant_repeat"/>
    <property type="match status" value="5"/>
</dbReference>
<feature type="domain" description="Bacterial Ig-like" evidence="4">
    <location>
        <begin position="2901"/>
        <end position="2980"/>
    </location>
</feature>
<dbReference type="Pfam" id="PF01345">
    <property type="entry name" value="DUF11"/>
    <property type="match status" value="5"/>
</dbReference>
<protein>
    <submittedName>
        <fullName evidence="5">Conserved repeat domain protein</fullName>
    </submittedName>
</protein>
<feature type="domain" description="DUF11" evidence="3">
    <location>
        <begin position="3534"/>
        <end position="3643"/>
    </location>
</feature>
<feature type="domain" description="Bacterial Ig-like" evidence="4">
    <location>
        <begin position="3168"/>
        <end position="3250"/>
    </location>
</feature>
<dbReference type="NCBIfam" id="TIGR04226">
    <property type="entry name" value="RrgB_K2N_iso_D2"/>
    <property type="match status" value="4"/>
</dbReference>
<feature type="region of interest" description="Disordered" evidence="1">
    <location>
        <begin position="1367"/>
        <end position="1401"/>
    </location>
</feature>
<feature type="domain" description="Bacterial Ig-like" evidence="4">
    <location>
        <begin position="3344"/>
        <end position="3437"/>
    </location>
</feature>
<feature type="domain" description="DUF11" evidence="3">
    <location>
        <begin position="2367"/>
        <end position="2494"/>
    </location>
</feature>
<dbReference type="HOGENOM" id="CLU_224361_0_0_9"/>
<evidence type="ECO:0000256" key="1">
    <source>
        <dbReference type="SAM" id="MobiDB-lite"/>
    </source>
</evidence>
<feature type="domain" description="Bacterial Ig-like" evidence="4">
    <location>
        <begin position="3444"/>
        <end position="3527"/>
    </location>
</feature>